<dbReference type="Pfam" id="PF00582">
    <property type="entry name" value="Usp"/>
    <property type="match status" value="1"/>
</dbReference>
<evidence type="ECO:0000259" key="2">
    <source>
        <dbReference type="Pfam" id="PF00582"/>
    </source>
</evidence>
<feature type="region of interest" description="Disordered" evidence="1">
    <location>
        <begin position="33"/>
        <end position="60"/>
    </location>
</feature>
<feature type="compositionally biased region" description="Basic and acidic residues" evidence="1">
    <location>
        <begin position="38"/>
        <end position="60"/>
    </location>
</feature>
<organism evidence="3 4">
    <name type="scientific">Gossypium davidsonii</name>
    <name type="common">Davidson's cotton</name>
    <name type="synonym">Gossypium klotzschianum subsp. davidsonii</name>
    <dbReference type="NCBI Taxonomy" id="34287"/>
    <lineage>
        <taxon>Eukaryota</taxon>
        <taxon>Viridiplantae</taxon>
        <taxon>Streptophyta</taxon>
        <taxon>Embryophyta</taxon>
        <taxon>Tracheophyta</taxon>
        <taxon>Spermatophyta</taxon>
        <taxon>Magnoliopsida</taxon>
        <taxon>eudicotyledons</taxon>
        <taxon>Gunneridae</taxon>
        <taxon>Pentapetalae</taxon>
        <taxon>rosids</taxon>
        <taxon>malvids</taxon>
        <taxon>Malvales</taxon>
        <taxon>Malvaceae</taxon>
        <taxon>Malvoideae</taxon>
        <taxon>Gossypium</taxon>
    </lineage>
</organism>
<evidence type="ECO:0000313" key="3">
    <source>
        <dbReference type="EMBL" id="MBA0631975.1"/>
    </source>
</evidence>
<reference evidence="3 4" key="1">
    <citation type="journal article" date="2019" name="Genome Biol. Evol.">
        <title>Insights into the evolution of the New World diploid cottons (Gossypium, subgenus Houzingenia) based on genome sequencing.</title>
        <authorList>
            <person name="Grover C.E."/>
            <person name="Arick M.A. 2nd"/>
            <person name="Thrash A."/>
            <person name="Conover J.L."/>
            <person name="Sanders W.S."/>
            <person name="Peterson D.G."/>
            <person name="Frelichowski J.E."/>
            <person name="Scheffler J.A."/>
            <person name="Scheffler B.E."/>
            <person name="Wendel J.F."/>
        </authorList>
    </citation>
    <scope>NUCLEOTIDE SEQUENCE [LARGE SCALE GENOMIC DNA]</scope>
    <source>
        <strain evidence="3">27</strain>
        <tissue evidence="3">Leaf</tissue>
    </source>
</reference>
<sequence length="255" mass="28011">MGRSGTRLPSFCLNRIRPHVRVRSPPIQAKVNLNSATTDHKHENNGKVEEDKPSHGEKKPGFVMGRKIMIVVDSSIEAKGALQWALSHTVQCHDTVILLYVTKPSKQVPVTNDESNKNTAYEPVSTLKTMCKQKRPEVEVEVAVVEGKEKGPTIVEEAKKQGAALLVLGQKKKSMTWRLIMMWAGNRITGGVVEYCIQNASCMAVACVVCLLTDMEIVGPRETQLGPYRVFTGCYNGLKEAHGCCSGDAGFDQLC</sequence>
<dbReference type="EMBL" id="JABFAC010000013">
    <property type="protein sequence ID" value="MBA0631975.1"/>
    <property type="molecule type" value="Genomic_DNA"/>
</dbReference>
<gene>
    <name evidence="3" type="ORF">Godav_000798</name>
</gene>
<dbReference type="PANTHER" id="PTHR47000:SF1">
    <property type="entry name" value="ADENINE NUCLEOTIDE ALPHA HYDROLASES-LIKE SUPERFAMILY PROTEIN"/>
    <property type="match status" value="1"/>
</dbReference>
<accession>A0A7J8T1N6</accession>
<dbReference type="InterPro" id="IPR014729">
    <property type="entry name" value="Rossmann-like_a/b/a_fold"/>
</dbReference>
<feature type="domain" description="UspA" evidence="2">
    <location>
        <begin position="66"/>
        <end position="204"/>
    </location>
</feature>
<dbReference type="SUPFAM" id="SSF52402">
    <property type="entry name" value="Adenine nucleotide alpha hydrolases-like"/>
    <property type="match status" value="1"/>
</dbReference>
<protein>
    <recommendedName>
        <fullName evidence="2">UspA domain-containing protein</fullName>
    </recommendedName>
</protein>
<dbReference type="Proteomes" id="UP000593561">
    <property type="component" value="Unassembled WGS sequence"/>
</dbReference>
<dbReference type="CDD" id="cd00293">
    <property type="entry name" value="USP-like"/>
    <property type="match status" value="1"/>
</dbReference>
<dbReference type="InterPro" id="IPR006016">
    <property type="entry name" value="UspA"/>
</dbReference>
<keyword evidence="4" id="KW-1185">Reference proteome</keyword>
<evidence type="ECO:0000313" key="4">
    <source>
        <dbReference type="Proteomes" id="UP000593561"/>
    </source>
</evidence>
<dbReference type="PANTHER" id="PTHR47000">
    <property type="entry name" value="ADENINE NUCLEOTIDE ALPHA HYDROLASES-LIKE SUPERFAMILY PROTEIN"/>
    <property type="match status" value="1"/>
</dbReference>
<name>A0A7J8T1N6_GOSDV</name>
<proteinExistence type="predicted"/>
<dbReference type="Gene3D" id="3.40.50.620">
    <property type="entry name" value="HUPs"/>
    <property type="match status" value="1"/>
</dbReference>
<evidence type="ECO:0000256" key="1">
    <source>
        <dbReference type="SAM" id="MobiDB-lite"/>
    </source>
</evidence>
<comment type="caution">
    <text evidence="3">The sequence shown here is derived from an EMBL/GenBank/DDBJ whole genome shotgun (WGS) entry which is preliminary data.</text>
</comment>
<dbReference type="AlphaFoldDB" id="A0A7J8T1N6"/>